<sequence length="247" mass="27508">MNYLINILAFRRSGEARLPPGSALLLCLLLALPVRAELADDLHREAEQRLRLHAEQQQWPPYQADMAPWLPAGAAHLPACSQPPQFTPAQPDARPWGRIPYLIHCPDSPGWQTRARVLVRVRLPVWVATEPLSRQQELASARLELQAMDIGRLHRGFISGPRPGQQRLLRDLPAGEPLYPALLAPAWLVRRGEAVVIEAVGESFTISTRGQALDNGAERELIRVRNSDSGQEIQARVVGANRVRTLL</sequence>
<evidence type="ECO:0000259" key="2">
    <source>
        <dbReference type="Pfam" id="PF13144"/>
    </source>
</evidence>
<name>A0ABS1QXI4_9GAMM</name>
<feature type="domain" description="Flagella basal body P-ring formation protein FlgA SAF" evidence="2">
    <location>
        <begin position="124"/>
        <end position="244"/>
    </location>
</feature>
<dbReference type="InterPro" id="IPR039246">
    <property type="entry name" value="Flagellar_FlgA"/>
</dbReference>
<dbReference type="Gene3D" id="2.30.30.760">
    <property type="match status" value="1"/>
</dbReference>
<keyword evidence="3" id="KW-0282">Flagellum</keyword>
<dbReference type="RefSeq" id="WP_202087843.1">
    <property type="nucleotide sequence ID" value="NZ_JAERTZ010000026.1"/>
</dbReference>
<evidence type="ECO:0000313" key="4">
    <source>
        <dbReference type="Proteomes" id="UP000638570"/>
    </source>
</evidence>
<keyword evidence="1" id="KW-0574">Periplasm</keyword>
<proteinExistence type="inferred from homology"/>
<dbReference type="EMBL" id="JAERTZ010000026">
    <property type="protein sequence ID" value="MBL1378858.1"/>
    <property type="molecule type" value="Genomic_DNA"/>
</dbReference>
<keyword evidence="4" id="KW-1185">Reference proteome</keyword>
<dbReference type="InterPro" id="IPR017585">
    <property type="entry name" value="SAF_FlgA"/>
</dbReference>
<keyword evidence="3" id="KW-0969">Cilium</keyword>
<dbReference type="NCBIfam" id="TIGR03170">
    <property type="entry name" value="flgA_cterm"/>
    <property type="match status" value="1"/>
</dbReference>
<evidence type="ECO:0000256" key="1">
    <source>
        <dbReference type="RuleBase" id="RU362063"/>
    </source>
</evidence>
<dbReference type="Pfam" id="PF13144">
    <property type="entry name" value="ChapFlgA"/>
    <property type="match status" value="1"/>
</dbReference>
<evidence type="ECO:0000313" key="3">
    <source>
        <dbReference type="EMBL" id="MBL1378858.1"/>
    </source>
</evidence>
<gene>
    <name evidence="3" type="primary">flgA</name>
    <name evidence="3" type="ORF">JKV55_16210</name>
</gene>
<dbReference type="CDD" id="cd11614">
    <property type="entry name" value="SAF_CpaB_FlgA_like"/>
    <property type="match status" value="1"/>
</dbReference>
<dbReference type="Proteomes" id="UP000638570">
    <property type="component" value="Unassembled WGS sequence"/>
</dbReference>
<comment type="function">
    <text evidence="1">Involved in the assembly process of the P-ring formation. It may associate with FlgF on the rod constituting a structure essential for the P-ring assembly or may act as a modulator protein for the P-ring assembly.</text>
</comment>
<comment type="subcellular location">
    <subcellularLocation>
        <location evidence="1">Periplasm</location>
    </subcellularLocation>
</comment>
<keyword evidence="3" id="KW-0966">Cell projection</keyword>
<keyword evidence="1" id="KW-1005">Bacterial flagellum biogenesis</keyword>
<comment type="caution">
    <text evidence="3">The sequence shown here is derived from an EMBL/GenBank/DDBJ whole genome shotgun (WGS) entry which is preliminary data.</text>
</comment>
<dbReference type="PANTHER" id="PTHR36307">
    <property type="entry name" value="FLAGELLA BASAL BODY P-RING FORMATION PROTEIN FLGA"/>
    <property type="match status" value="1"/>
</dbReference>
<reference evidence="4" key="1">
    <citation type="submission" date="2021-01" db="EMBL/GenBank/DDBJ databases">
        <title>Genome public.</title>
        <authorList>
            <person name="Liu C."/>
            <person name="Sun Q."/>
        </authorList>
    </citation>
    <scope>NUCLEOTIDE SEQUENCE [LARGE SCALE GENOMIC DNA]</scope>
    <source>
        <strain evidence="4">CGMCC 1.18722</strain>
    </source>
</reference>
<comment type="similarity">
    <text evidence="1">Belongs to the FlgA family.</text>
</comment>
<dbReference type="PANTHER" id="PTHR36307:SF1">
    <property type="entry name" value="FLAGELLA BASAL BODY P-RING FORMATION PROTEIN FLGA"/>
    <property type="match status" value="1"/>
</dbReference>
<organism evidence="3 4">
    <name type="scientific">Zobellella iuensis</name>
    <dbReference type="NCBI Taxonomy" id="2803811"/>
    <lineage>
        <taxon>Bacteria</taxon>
        <taxon>Pseudomonadati</taxon>
        <taxon>Pseudomonadota</taxon>
        <taxon>Gammaproteobacteria</taxon>
        <taxon>Aeromonadales</taxon>
        <taxon>Aeromonadaceae</taxon>
        <taxon>Zobellella</taxon>
    </lineage>
</organism>
<accession>A0ABS1QXI4</accession>
<protein>
    <recommendedName>
        <fullName evidence="1">Flagella basal body P-ring formation protein FlgA</fullName>
    </recommendedName>
</protein>